<accession>A0AA43TUB7</accession>
<feature type="compositionally biased region" description="Polar residues" evidence="1">
    <location>
        <begin position="234"/>
        <end position="244"/>
    </location>
</feature>
<comment type="caution">
    <text evidence="2">The sequence shown here is derived from an EMBL/GenBank/DDBJ whole genome shotgun (WGS) entry which is preliminary data.</text>
</comment>
<dbReference type="Proteomes" id="UP001161017">
    <property type="component" value="Unassembled WGS sequence"/>
</dbReference>
<feature type="compositionally biased region" description="Polar residues" evidence="1">
    <location>
        <begin position="198"/>
        <end position="220"/>
    </location>
</feature>
<feature type="region of interest" description="Disordered" evidence="1">
    <location>
        <begin position="374"/>
        <end position="400"/>
    </location>
</feature>
<feature type="compositionally biased region" description="Polar residues" evidence="1">
    <location>
        <begin position="281"/>
        <end position="299"/>
    </location>
</feature>
<reference evidence="2" key="1">
    <citation type="journal article" date="2023" name="Genome Biol. Evol.">
        <title>First Whole Genome Sequence and Flow Cytometry Genome Size Data for the Lichen-Forming Fungus Ramalina farinacea (Ascomycota).</title>
        <authorList>
            <person name="Llewellyn T."/>
            <person name="Mian S."/>
            <person name="Hill R."/>
            <person name="Leitch I.J."/>
            <person name="Gaya E."/>
        </authorList>
    </citation>
    <scope>NUCLEOTIDE SEQUENCE</scope>
    <source>
        <strain evidence="2">LIQ254RAFAR</strain>
    </source>
</reference>
<name>A0AA43TUB7_9LECA</name>
<evidence type="ECO:0000313" key="2">
    <source>
        <dbReference type="EMBL" id="MDI1491821.1"/>
    </source>
</evidence>
<sequence length="543" mass="55221">MYLSYPPTYTVSGQIPTTIDGKSTCATFTDYEGTALTWPSHPTIAPTAPILNADRFEQDPQGWSWVFKTRDTFAFDIYSNASLPEEDRHPGEWWVRPFFPDLPLWNCSAGVYYNNPYAVAAKTALFLTGSSTAFEDGDDDGHDEVKTSSLGLPASAVTPTPTAPASVAAAPILVPSSTDQAPSAKTAPSATPANTASDQLPLQTWQPSQTAGDSPASNAKGTAASLPEGGSIRKQGSPTENAMDNSLPVPSADIKAQPTHTTSAKAEITATSPNARVLPANSRSQVVSSDTPKASSPSPINADGTVATPLVLLPGGQSVALWLSDSKTTLAVQTSGPSRSFQFASQAIAIDSQGQYRVGGLTLSPNQAVTVTEASTDVGKGGGGSSLPQHTDTAGSGQSGLASTTALSALVVGSQTIQPNAKGDFIFQSQTFTTDTAGRLIVGGATLAPGTAVTVSGTPISLSPQRTVAISGKSAQTGLGPAIMGGLGPGAQSSFSNASVSGTGSGGPVAPVAFTGGASRIGKEMLCELVIMGLALLGLVYMV</sequence>
<organism evidence="2 3">
    <name type="scientific">Ramalina farinacea</name>
    <dbReference type="NCBI Taxonomy" id="258253"/>
    <lineage>
        <taxon>Eukaryota</taxon>
        <taxon>Fungi</taxon>
        <taxon>Dikarya</taxon>
        <taxon>Ascomycota</taxon>
        <taxon>Pezizomycotina</taxon>
        <taxon>Lecanoromycetes</taxon>
        <taxon>OSLEUM clade</taxon>
        <taxon>Lecanoromycetidae</taxon>
        <taxon>Lecanorales</taxon>
        <taxon>Lecanorineae</taxon>
        <taxon>Ramalinaceae</taxon>
        <taxon>Ramalina</taxon>
    </lineage>
</organism>
<feature type="compositionally biased region" description="Polar residues" evidence="1">
    <location>
        <begin position="258"/>
        <end position="274"/>
    </location>
</feature>
<feature type="region of interest" description="Disordered" evidence="1">
    <location>
        <begin position="176"/>
        <end position="301"/>
    </location>
</feature>
<evidence type="ECO:0000256" key="1">
    <source>
        <dbReference type="SAM" id="MobiDB-lite"/>
    </source>
</evidence>
<feature type="compositionally biased region" description="Low complexity" evidence="1">
    <location>
        <begin position="153"/>
        <end position="163"/>
    </location>
</feature>
<evidence type="ECO:0000313" key="3">
    <source>
        <dbReference type="Proteomes" id="UP001161017"/>
    </source>
</evidence>
<proteinExistence type="predicted"/>
<dbReference type="EMBL" id="JAPUFD010000016">
    <property type="protein sequence ID" value="MDI1491821.1"/>
    <property type="molecule type" value="Genomic_DNA"/>
</dbReference>
<dbReference type="AlphaFoldDB" id="A0AA43TUB7"/>
<feature type="compositionally biased region" description="Low complexity" evidence="1">
    <location>
        <begin position="176"/>
        <end position="197"/>
    </location>
</feature>
<protein>
    <submittedName>
        <fullName evidence="2">Uncharacterized protein</fullName>
    </submittedName>
</protein>
<feature type="compositionally biased region" description="Polar residues" evidence="1">
    <location>
        <begin position="386"/>
        <end position="400"/>
    </location>
</feature>
<keyword evidence="3" id="KW-1185">Reference proteome</keyword>
<feature type="region of interest" description="Disordered" evidence="1">
    <location>
        <begin position="137"/>
        <end position="163"/>
    </location>
</feature>
<gene>
    <name evidence="2" type="ORF">OHK93_003032</name>
</gene>